<dbReference type="EMBL" id="MT141723">
    <property type="protein sequence ID" value="QJA69629.1"/>
    <property type="molecule type" value="Genomic_DNA"/>
</dbReference>
<evidence type="ECO:0000256" key="1">
    <source>
        <dbReference type="SAM" id="Phobius"/>
    </source>
</evidence>
<protein>
    <submittedName>
        <fullName evidence="2">Uncharacterized protein</fullName>
    </submittedName>
</protein>
<keyword evidence="1" id="KW-1133">Transmembrane helix</keyword>
<name>A0A6M3JHI9_9ZZZZ</name>
<feature type="transmembrane region" description="Helical" evidence="1">
    <location>
        <begin position="18"/>
        <end position="36"/>
    </location>
</feature>
<organism evidence="2">
    <name type="scientific">viral metagenome</name>
    <dbReference type="NCBI Taxonomy" id="1070528"/>
    <lineage>
        <taxon>unclassified sequences</taxon>
        <taxon>metagenomes</taxon>
        <taxon>organismal metagenomes</taxon>
    </lineage>
</organism>
<keyword evidence="1" id="KW-0472">Membrane</keyword>
<proteinExistence type="predicted"/>
<sequence length="78" mass="8820">MLRICTALSGATKKDEFSIYYTVIFLGGGMITLTCLECGWSGYPEELVCLTDSVDDKDFSYCPHCEKDNFEEDEENDL</sequence>
<reference evidence="2" key="1">
    <citation type="submission" date="2020-03" db="EMBL/GenBank/DDBJ databases">
        <title>The deep terrestrial virosphere.</title>
        <authorList>
            <person name="Holmfeldt K."/>
            <person name="Nilsson E."/>
            <person name="Simone D."/>
            <person name="Lopez-Fernandez M."/>
            <person name="Wu X."/>
            <person name="de Brujin I."/>
            <person name="Lundin D."/>
            <person name="Andersson A."/>
            <person name="Bertilsson S."/>
            <person name="Dopson M."/>
        </authorList>
    </citation>
    <scope>NUCLEOTIDE SEQUENCE</scope>
    <source>
        <strain evidence="2">MM415A04434</strain>
    </source>
</reference>
<accession>A0A6M3JHI9</accession>
<gene>
    <name evidence="2" type="ORF">MM415A04434_0001</name>
</gene>
<keyword evidence="1" id="KW-0812">Transmembrane</keyword>
<dbReference type="AlphaFoldDB" id="A0A6M3JHI9"/>
<evidence type="ECO:0000313" key="2">
    <source>
        <dbReference type="EMBL" id="QJA69629.1"/>
    </source>
</evidence>